<evidence type="ECO:0000313" key="2">
    <source>
        <dbReference type="EMBL" id="GHD91986.1"/>
    </source>
</evidence>
<sequence length="546" mass="55866">MPRKDSTQSSRITQRERARRRKRSKLSLALIGGPVILAVVAGSVFAAESRGHGTRGDQAASAQHRQAAKPDPNCALLVPDHPLTAAGLATPYRLVATDPAQGPCHEANADQSAFVEAAIIDAKGKLTIYNPLVIDKGTRPAARPVRPSVPKGSTVGIWFGFNSADLTLRAAGRSGSLAQGKCVNGLGNSVFGQFAYCNAPAFFRAANAQIAKGHLKVPALGTAKDGMPCPTTRDFSVVDQDGSDNVVTHYLADGRGHIAQNNAAGRAALRRAAKLTNRGDRHHRHNGRTKSRTAEVPKDLANGSDNLLLTQFLDPALGCKPFTAPDQSSDGRAGSALALDELSAAARQKAPIALIPGNDPMTLVDGRRSVAKTNAYRAGVDMPAVRAGADGDGAAFCSTLFRDPAGIQRVFRDKALLVKAPSPDPGTAPNLFGFLAARANQTFTNLGCDHLLGAADPVTLTMDAAGMVTDAVLTPLGQASAPPSTPPATASATASTPATPTATAPASPPASTPASTSANPSASQSAPASAPTSASSAPAAPASATP</sequence>
<dbReference type="EMBL" id="BMVF01000011">
    <property type="protein sequence ID" value="GHD91986.1"/>
    <property type="molecule type" value="Genomic_DNA"/>
</dbReference>
<keyword evidence="3" id="KW-1185">Reference proteome</keyword>
<feature type="region of interest" description="Disordered" evidence="1">
    <location>
        <begin position="1"/>
        <end position="23"/>
    </location>
</feature>
<name>A0A918Y6I9_9ACTN</name>
<feature type="region of interest" description="Disordered" evidence="1">
    <location>
        <begin position="275"/>
        <end position="299"/>
    </location>
</feature>
<reference evidence="2" key="2">
    <citation type="submission" date="2020-09" db="EMBL/GenBank/DDBJ databases">
        <authorList>
            <person name="Sun Q."/>
            <person name="Ohkuma M."/>
        </authorList>
    </citation>
    <scope>NUCLEOTIDE SEQUENCE</scope>
    <source>
        <strain evidence="2">JCM 4654</strain>
    </source>
</reference>
<comment type="caution">
    <text evidence="2">The sequence shown here is derived from an EMBL/GenBank/DDBJ whole genome shotgun (WGS) entry which is preliminary data.</text>
</comment>
<dbReference type="AlphaFoldDB" id="A0A918Y6I9"/>
<feature type="compositionally biased region" description="Low complexity" evidence="1">
    <location>
        <begin position="512"/>
        <end position="546"/>
    </location>
</feature>
<feature type="region of interest" description="Disordered" evidence="1">
    <location>
        <begin position="477"/>
        <end position="546"/>
    </location>
</feature>
<evidence type="ECO:0000256" key="1">
    <source>
        <dbReference type="SAM" id="MobiDB-lite"/>
    </source>
</evidence>
<accession>A0A918Y6I9</accession>
<feature type="region of interest" description="Disordered" evidence="1">
    <location>
        <begin position="50"/>
        <end position="70"/>
    </location>
</feature>
<dbReference type="Proteomes" id="UP000608955">
    <property type="component" value="Unassembled WGS sequence"/>
</dbReference>
<feature type="compositionally biased region" description="Basic residues" evidence="1">
    <location>
        <begin position="280"/>
        <end position="291"/>
    </location>
</feature>
<evidence type="ECO:0000313" key="3">
    <source>
        <dbReference type="Proteomes" id="UP000608955"/>
    </source>
</evidence>
<feature type="compositionally biased region" description="Low complexity" evidence="1">
    <location>
        <begin position="479"/>
        <end position="505"/>
    </location>
</feature>
<gene>
    <name evidence="2" type="ORF">GCM10010508_42930</name>
</gene>
<dbReference type="RefSeq" id="WP_190179453.1">
    <property type="nucleotide sequence ID" value="NZ_BMVF01000011.1"/>
</dbReference>
<proteinExistence type="predicted"/>
<reference evidence="2" key="1">
    <citation type="journal article" date="2014" name="Int. J. Syst. Evol. Microbiol.">
        <title>Complete genome sequence of Corynebacterium casei LMG S-19264T (=DSM 44701T), isolated from a smear-ripened cheese.</title>
        <authorList>
            <consortium name="US DOE Joint Genome Institute (JGI-PGF)"/>
            <person name="Walter F."/>
            <person name="Albersmeier A."/>
            <person name="Kalinowski J."/>
            <person name="Ruckert C."/>
        </authorList>
    </citation>
    <scope>NUCLEOTIDE SEQUENCE</scope>
    <source>
        <strain evidence="2">JCM 4654</strain>
    </source>
</reference>
<protein>
    <submittedName>
        <fullName evidence="2">Uncharacterized protein</fullName>
    </submittedName>
</protein>
<organism evidence="2 3">
    <name type="scientific">Streptomyces naganishii JCM 4654</name>
    <dbReference type="NCBI Taxonomy" id="1306179"/>
    <lineage>
        <taxon>Bacteria</taxon>
        <taxon>Bacillati</taxon>
        <taxon>Actinomycetota</taxon>
        <taxon>Actinomycetes</taxon>
        <taxon>Kitasatosporales</taxon>
        <taxon>Streptomycetaceae</taxon>
        <taxon>Streptomyces</taxon>
    </lineage>
</organism>